<keyword evidence="5 6" id="KW-0472">Membrane</keyword>
<proteinExistence type="predicted"/>
<name>A0ABR5TPY8_9BACL</name>
<feature type="transmembrane region" description="Helical" evidence="6">
    <location>
        <begin position="135"/>
        <end position="153"/>
    </location>
</feature>
<keyword evidence="4 6" id="KW-1133">Transmembrane helix</keyword>
<feature type="transmembrane region" description="Helical" evidence="6">
    <location>
        <begin position="76"/>
        <end position="95"/>
    </location>
</feature>
<feature type="transmembrane region" description="Helical" evidence="6">
    <location>
        <begin position="101"/>
        <end position="123"/>
    </location>
</feature>
<keyword evidence="2" id="KW-1003">Cell membrane</keyword>
<reference evidence="7 8" key="1">
    <citation type="submission" date="2016-01" db="EMBL/GenBank/DDBJ databases">
        <authorList>
            <person name="Mitreva M."/>
            <person name="Pepin K.H."/>
            <person name="Mihindukulasuriya K.A."/>
            <person name="Fulton R."/>
            <person name="Fronick C."/>
            <person name="O'Laughlin M."/>
            <person name="Miner T."/>
            <person name="Herter B."/>
            <person name="Rosa B.A."/>
            <person name="Cordes M."/>
            <person name="Tomlinson C."/>
            <person name="Wollam A."/>
            <person name="Palsikar V.B."/>
            <person name="Mardis E.R."/>
            <person name="Wilson R.K."/>
        </authorList>
    </citation>
    <scope>NUCLEOTIDE SEQUENCE [LARGE SCALE GENOMIC DNA]</scope>
    <source>
        <strain evidence="7 8">KA00071</strain>
    </source>
</reference>
<feature type="transmembrane region" description="Helical" evidence="6">
    <location>
        <begin position="318"/>
        <end position="336"/>
    </location>
</feature>
<sequence length="354" mass="37919">MIKKVLVNAVLPILVSFIVGALIVTAVGADLGAVTSVIGSVFSDNSSIAEVLVSTIPFICTGLSVAFAFRTGMFNIGSEGQFIMGGLFAGFVGIVMQGMNFYLVLICTMITAIISGGLWGAIAGYLKAKLNISEVVVTIMLNYVALYFVQFFVPKYIRGTNDIISKTIVHTDGKGYLQNDFIYSIFGNTRLGTDLIISILALFIFYIIMEKTVFGYELRAVGYNKYASKFVGIKVNRNTVLSMFISGAFAGIGGALYNMGPVGQVVVGTTFQGYGYMGIAVALIGANTALGVLLGSLLFGFLYVITPLLAFVGIPKDIANILIGLIVLFVAAKAIFESKFITKLFRNKKLKGEK</sequence>
<dbReference type="Pfam" id="PF02653">
    <property type="entry name" value="BPD_transp_2"/>
    <property type="match status" value="1"/>
</dbReference>
<gene>
    <name evidence="7" type="ORF">HMPREF1871_00123</name>
</gene>
<evidence type="ECO:0000256" key="4">
    <source>
        <dbReference type="ARBA" id="ARBA00022989"/>
    </source>
</evidence>
<evidence type="ECO:0000256" key="1">
    <source>
        <dbReference type="ARBA" id="ARBA00004651"/>
    </source>
</evidence>
<feature type="transmembrane region" description="Helical" evidence="6">
    <location>
        <begin position="292"/>
        <end position="312"/>
    </location>
</feature>
<protein>
    <submittedName>
        <fullName evidence="7">Branched-chain amino acid ABC transporter, permease protein</fullName>
    </submittedName>
</protein>
<keyword evidence="8" id="KW-1185">Reference proteome</keyword>
<dbReference type="InterPro" id="IPR001851">
    <property type="entry name" value="ABC_transp_permease"/>
</dbReference>
<dbReference type="PANTHER" id="PTHR47089:SF1">
    <property type="entry name" value="GUANOSINE ABC TRANSPORTER PERMEASE PROTEIN NUPP"/>
    <property type="match status" value="1"/>
</dbReference>
<keyword evidence="3 6" id="KW-0812">Transmembrane</keyword>
<evidence type="ECO:0000256" key="5">
    <source>
        <dbReference type="ARBA" id="ARBA00023136"/>
    </source>
</evidence>
<organism evidence="7 8">
    <name type="scientific">Gemelliphila asaccharolytica</name>
    <dbReference type="NCBI Taxonomy" id="502393"/>
    <lineage>
        <taxon>Bacteria</taxon>
        <taxon>Bacillati</taxon>
        <taxon>Bacillota</taxon>
        <taxon>Bacilli</taxon>
        <taxon>Bacillales</taxon>
        <taxon>Gemellaceae</taxon>
        <taxon>Gemelliphila</taxon>
    </lineage>
</organism>
<evidence type="ECO:0000256" key="2">
    <source>
        <dbReference type="ARBA" id="ARBA00022475"/>
    </source>
</evidence>
<accession>A0ABR5TPY8</accession>
<feature type="transmembrane region" description="Helical" evidence="6">
    <location>
        <begin position="5"/>
        <end position="28"/>
    </location>
</feature>
<dbReference type="CDD" id="cd06580">
    <property type="entry name" value="TM_PBP1_transp_TpRbsC_like"/>
    <property type="match status" value="1"/>
</dbReference>
<evidence type="ECO:0000256" key="3">
    <source>
        <dbReference type="ARBA" id="ARBA00022692"/>
    </source>
</evidence>
<dbReference type="PANTHER" id="PTHR47089">
    <property type="entry name" value="ABC TRANSPORTER, PERMEASE PROTEIN"/>
    <property type="match status" value="1"/>
</dbReference>
<evidence type="ECO:0000313" key="7">
    <source>
        <dbReference type="EMBL" id="KXB58880.1"/>
    </source>
</evidence>
<comment type="caution">
    <text evidence="7">The sequence shown here is derived from an EMBL/GenBank/DDBJ whole genome shotgun (WGS) entry which is preliminary data.</text>
</comment>
<evidence type="ECO:0000256" key="6">
    <source>
        <dbReference type="SAM" id="Phobius"/>
    </source>
</evidence>
<dbReference type="EMBL" id="LSDB01000003">
    <property type="protein sequence ID" value="KXB58880.1"/>
    <property type="molecule type" value="Genomic_DNA"/>
</dbReference>
<feature type="transmembrane region" description="Helical" evidence="6">
    <location>
        <begin position="265"/>
        <end position="285"/>
    </location>
</feature>
<comment type="subcellular location">
    <subcellularLocation>
        <location evidence="1">Cell membrane</location>
        <topology evidence="1">Multi-pass membrane protein</topology>
    </subcellularLocation>
</comment>
<evidence type="ECO:0000313" key="8">
    <source>
        <dbReference type="Proteomes" id="UP000070467"/>
    </source>
</evidence>
<dbReference type="RefSeq" id="WP_066128564.1">
    <property type="nucleotide sequence ID" value="NZ_KQ959856.1"/>
</dbReference>
<feature type="transmembrane region" description="Helical" evidence="6">
    <location>
        <begin position="239"/>
        <end position="259"/>
    </location>
</feature>
<dbReference type="Proteomes" id="UP000070467">
    <property type="component" value="Unassembled WGS sequence"/>
</dbReference>
<feature type="transmembrane region" description="Helical" evidence="6">
    <location>
        <begin position="48"/>
        <end position="69"/>
    </location>
</feature>
<feature type="transmembrane region" description="Helical" evidence="6">
    <location>
        <begin position="195"/>
        <end position="218"/>
    </location>
</feature>